<evidence type="ECO:0000313" key="3">
    <source>
        <dbReference type="Proteomes" id="UP001227101"/>
    </source>
</evidence>
<gene>
    <name evidence="2" type="ORF">QP939_11550</name>
</gene>
<feature type="transmembrane region" description="Helical" evidence="1">
    <location>
        <begin position="31"/>
        <end position="53"/>
    </location>
</feature>
<protein>
    <recommendedName>
        <fullName evidence="4">Transmembrane protein</fullName>
    </recommendedName>
</protein>
<evidence type="ECO:0000256" key="1">
    <source>
        <dbReference type="SAM" id="Phobius"/>
    </source>
</evidence>
<name>A0ABY8XUE6_9PSEU</name>
<keyword evidence="1" id="KW-0812">Transmembrane</keyword>
<dbReference type="PANTHER" id="PTHR42305:SF1">
    <property type="entry name" value="MEMBRANE PROTEIN RV1733C-RELATED"/>
    <property type="match status" value="1"/>
</dbReference>
<dbReference type="Proteomes" id="UP001227101">
    <property type="component" value="Chromosome"/>
</dbReference>
<evidence type="ECO:0000313" key="2">
    <source>
        <dbReference type="EMBL" id="WIV59208.1"/>
    </source>
</evidence>
<accession>A0ABY8XUE6</accession>
<dbReference type="InterPro" id="IPR039708">
    <property type="entry name" value="MT1774/Rv1733c-like"/>
</dbReference>
<keyword evidence="1" id="KW-1133">Transmembrane helix</keyword>
<dbReference type="EMBL" id="CP127173">
    <property type="protein sequence ID" value="WIV59208.1"/>
    <property type="molecule type" value="Genomic_DNA"/>
</dbReference>
<proteinExistence type="predicted"/>
<dbReference type="RefSeq" id="WP_285456701.1">
    <property type="nucleotide sequence ID" value="NZ_CP127173.1"/>
</dbReference>
<evidence type="ECO:0008006" key="4">
    <source>
        <dbReference type="Google" id="ProtNLM"/>
    </source>
</evidence>
<keyword evidence="3" id="KW-1185">Reference proteome</keyword>
<dbReference type="PANTHER" id="PTHR42305">
    <property type="entry name" value="MEMBRANE PROTEIN RV1733C-RELATED"/>
    <property type="match status" value="1"/>
</dbReference>
<feature type="transmembrane region" description="Helical" evidence="1">
    <location>
        <begin position="149"/>
        <end position="175"/>
    </location>
</feature>
<sequence length="200" mass="21230">MRASRRSGAASRKLRLVKPLFRRAARASDQLEAAIVVVVALLAIASVAVVGTLSVADYGRMESAVATQVHSRRLVIADVHPGSPVHVAAGGGSRGPSLTAVAATWSTPSGHLQRGVVEVATGSALPRHVQIWTDQSGRQVAPPLTGVEVFITAVLGGVLWESIALVALGGCYLLGRRILDRRRAQQWERAWSRWRGAPTP</sequence>
<reference evidence="2 3" key="1">
    <citation type="submission" date="2023-06" db="EMBL/GenBank/DDBJ databases">
        <authorList>
            <person name="Oyuntsetseg B."/>
            <person name="Kim S.B."/>
        </authorList>
    </citation>
    <scope>NUCLEOTIDE SEQUENCE [LARGE SCALE GENOMIC DNA]</scope>
    <source>
        <strain evidence="2 3">2-2</strain>
    </source>
</reference>
<keyword evidence="1" id="KW-0472">Membrane</keyword>
<organism evidence="2 3">
    <name type="scientific">Amycolatopsis nalaikhensis</name>
    <dbReference type="NCBI Taxonomy" id="715472"/>
    <lineage>
        <taxon>Bacteria</taxon>
        <taxon>Bacillati</taxon>
        <taxon>Actinomycetota</taxon>
        <taxon>Actinomycetes</taxon>
        <taxon>Pseudonocardiales</taxon>
        <taxon>Pseudonocardiaceae</taxon>
        <taxon>Amycolatopsis</taxon>
    </lineage>
</organism>